<dbReference type="PANTHER" id="PTHR11533">
    <property type="entry name" value="PROTEASE M1 ZINC METALLOPROTEASE"/>
    <property type="match status" value="1"/>
</dbReference>
<gene>
    <name evidence="6" type="primary">LOC106751604</name>
</gene>
<dbReference type="GO" id="GO:0070006">
    <property type="term" value="F:metalloaminopeptidase activity"/>
    <property type="evidence" value="ECO:0007669"/>
    <property type="project" value="TreeGrafter"/>
</dbReference>
<keyword evidence="5" id="KW-1185">Reference proteome</keyword>
<dbReference type="PANTHER" id="PTHR11533:SF294">
    <property type="entry name" value="THYROTROPIN-RELEASING HORMONE-DEGRADING ECTOENZYME"/>
    <property type="match status" value="1"/>
</dbReference>
<dbReference type="Proteomes" id="UP000515204">
    <property type="component" value="Unplaced"/>
</dbReference>
<dbReference type="KEGG" id="dqu:106751604"/>
<feature type="domain" description="ERAP1-like C-terminal" evidence="3">
    <location>
        <begin position="553"/>
        <end position="842"/>
    </location>
</feature>
<dbReference type="RefSeq" id="XP_014488031.1">
    <property type="nucleotide sequence ID" value="XM_014632545.1"/>
</dbReference>
<dbReference type="GO" id="GO:0008270">
    <property type="term" value="F:zinc ion binding"/>
    <property type="evidence" value="ECO:0007669"/>
    <property type="project" value="InterPro"/>
</dbReference>
<evidence type="ECO:0000313" key="6">
    <source>
        <dbReference type="RefSeq" id="XP_014488031.1"/>
    </source>
</evidence>
<sequence length="884" mass="104693">MFTVVRAISSFSKLTTTENIGDCVSATTVDRLPLDIMKLKNYDIKFIISPNYDSIIGTCVIFIHIHYRTESIRLQAYKIQMVLNQIQLVTIDESPEYVKTYIPVGYRYCKISQMLDLHFEDDIWPGLYHLKLNFLVSLKHNEYKGLYQYESIEGAKTQRWLFTNVFEPFAARRLFPCWDESGIKATFNLSVMHPMRHMIISNMLKRIESAAIDTFNWTHFMPSSLITASEVKIIMIDKDMTHFSEIVTDTMWYYKESERKLNFAHFTAVLQRMSLIQYANVFQIPKMEHIVIPNSPMQTAGSNNLVIYRERDIAYDETSDFIGVELNIEKIIASQMARHLFRQIIPLSSWSNKWMIESFGTYFSYFFSNESYYRQQLEELFVVQILQPALYYDNVLQMKPVAREIINADDIDTVLFSRFYRYKGSVFLRMWKHIASKKFEKRIKKYVTESARQADGEDFWEIMQGRDTVEEQSHPSIQDIIHGWAQVKRYPELYVTYDGKTVNTKASCENDTKLYIPMSFLAPSKAHCIRNVVKINWRQCNGAKITSKQEWPFIIGNVHQVGYYRINYDNKNWRRVGSYLQYSNHTCIPVQNRAQLIDDAYYFAITGNLHKTYFFHIIEYLQRETHYVPWYPMFNILSYMSAYLKTSASKRIKLRISGILGGLLNNIGYEEHPEDDGMTKSLRLLAAKWFCELGHSECRIAASNKLYTKLSSPTIEILPWWNEWVYCTGMMHLNKTIWQQILVESIQSSDVSKFKYLACTDRSDLLINYMDFLRTNNQTNNLMEYEQLVKHYRFTLTRNLAKESVFDYALVYFKDIVNRFYQNDTLILWGDIIWSIYDKQQRKLVVEKSENINRKNSRKQKEIQKIIKARWNHLSKLRKKFSEF</sequence>
<dbReference type="GO" id="GO:0042277">
    <property type="term" value="F:peptide binding"/>
    <property type="evidence" value="ECO:0007669"/>
    <property type="project" value="TreeGrafter"/>
</dbReference>
<dbReference type="InterPro" id="IPR014782">
    <property type="entry name" value="Peptidase_M1_dom"/>
</dbReference>
<dbReference type="AlphaFoldDB" id="A0A6P3YAL5"/>
<evidence type="ECO:0000259" key="3">
    <source>
        <dbReference type="Pfam" id="PF11838"/>
    </source>
</evidence>
<accession>A0A6P3YAL5</accession>
<dbReference type="GO" id="GO:0006508">
    <property type="term" value="P:proteolysis"/>
    <property type="evidence" value="ECO:0007669"/>
    <property type="project" value="TreeGrafter"/>
</dbReference>
<dbReference type="InterPro" id="IPR042097">
    <property type="entry name" value="Aminopeptidase_N-like_N_sf"/>
</dbReference>
<dbReference type="Gene3D" id="1.10.390.10">
    <property type="entry name" value="Neutral Protease Domain 2"/>
    <property type="match status" value="1"/>
</dbReference>
<dbReference type="InterPro" id="IPR027268">
    <property type="entry name" value="Peptidase_M4/M1_CTD_sf"/>
</dbReference>
<dbReference type="GO" id="GO:0005737">
    <property type="term" value="C:cytoplasm"/>
    <property type="evidence" value="ECO:0007669"/>
    <property type="project" value="TreeGrafter"/>
</dbReference>
<dbReference type="GeneID" id="106751604"/>
<dbReference type="GO" id="GO:0005615">
    <property type="term" value="C:extracellular space"/>
    <property type="evidence" value="ECO:0007669"/>
    <property type="project" value="TreeGrafter"/>
</dbReference>
<evidence type="ECO:0000313" key="5">
    <source>
        <dbReference type="Proteomes" id="UP000515204"/>
    </source>
</evidence>
<dbReference type="OrthoDB" id="5868348at2759"/>
<dbReference type="SUPFAM" id="SSF55486">
    <property type="entry name" value="Metalloproteases ('zincins'), catalytic domain"/>
    <property type="match status" value="1"/>
</dbReference>
<dbReference type="SUPFAM" id="SSF63737">
    <property type="entry name" value="Leukotriene A4 hydrolase N-terminal domain"/>
    <property type="match status" value="1"/>
</dbReference>
<dbReference type="Gene3D" id="2.60.40.1730">
    <property type="entry name" value="tricorn interacting facor f3 domain"/>
    <property type="match status" value="1"/>
</dbReference>
<dbReference type="GO" id="GO:0016020">
    <property type="term" value="C:membrane"/>
    <property type="evidence" value="ECO:0007669"/>
    <property type="project" value="TreeGrafter"/>
</dbReference>
<dbReference type="Pfam" id="PF01433">
    <property type="entry name" value="Peptidase_M1"/>
    <property type="match status" value="1"/>
</dbReference>
<dbReference type="Pfam" id="PF11838">
    <property type="entry name" value="ERAP1_C"/>
    <property type="match status" value="1"/>
</dbReference>
<evidence type="ECO:0000259" key="2">
    <source>
        <dbReference type="Pfam" id="PF01433"/>
    </source>
</evidence>
<organism evidence="5 6">
    <name type="scientific">Dinoponera quadriceps</name>
    <name type="common">South American ant</name>
    <dbReference type="NCBI Taxonomy" id="609295"/>
    <lineage>
        <taxon>Eukaryota</taxon>
        <taxon>Metazoa</taxon>
        <taxon>Ecdysozoa</taxon>
        <taxon>Arthropoda</taxon>
        <taxon>Hexapoda</taxon>
        <taxon>Insecta</taxon>
        <taxon>Pterygota</taxon>
        <taxon>Neoptera</taxon>
        <taxon>Endopterygota</taxon>
        <taxon>Hymenoptera</taxon>
        <taxon>Apocrita</taxon>
        <taxon>Aculeata</taxon>
        <taxon>Formicoidea</taxon>
        <taxon>Formicidae</taxon>
        <taxon>Ponerinae</taxon>
        <taxon>Ponerini</taxon>
        <taxon>Dinoponera</taxon>
    </lineage>
</organism>
<proteinExistence type="inferred from homology"/>
<feature type="domain" description="Peptidase M1 membrane alanine aminopeptidase" evidence="2">
    <location>
        <begin position="278"/>
        <end position="484"/>
    </location>
</feature>
<dbReference type="Gene3D" id="1.25.50.20">
    <property type="match status" value="1"/>
</dbReference>
<dbReference type="GO" id="GO:0043171">
    <property type="term" value="P:peptide catabolic process"/>
    <property type="evidence" value="ECO:0007669"/>
    <property type="project" value="TreeGrafter"/>
</dbReference>
<comment type="similarity">
    <text evidence="1">Belongs to the peptidase M1 family.</text>
</comment>
<evidence type="ECO:0000256" key="1">
    <source>
        <dbReference type="ARBA" id="ARBA00010136"/>
    </source>
</evidence>
<dbReference type="Gene3D" id="2.60.40.1910">
    <property type="match status" value="1"/>
</dbReference>
<evidence type="ECO:0000259" key="4">
    <source>
        <dbReference type="Pfam" id="PF17900"/>
    </source>
</evidence>
<protein>
    <submittedName>
        <fullName evidence="6">Thyrotropin-releasing hormone-degrading ectoenzyme-like</fullName>
    </submittedName>
</protein>
<dbReference type="InterPro" id="IPR050344">
    <property type="entry name" value="Peptidase_M1_aminopeptidases"/>
</dbReference>
<dbReference type="InterPro" id="IPR045357">
    <property type="entry name" value="Aminopeptidase_N-like_N"/>
</dbReference>
<reference evidence="6" key="1">
    <citation type="submission" date="2025-08" db="UniProtKB">
        <authorList>
            <consortium name="RefSeq"/>
        </authorList>
    </citation>
    <scope>IDENTIFICATION</scope>
</reference>
<name>A0A6P3YAL5_DINQU</name>
<feature type="domain" description="Aminopeptidase N-like N-terminal" evidence="4">
    <location>
        <begin position="40"/>
        <end position="224"/>
    </location>
</feature>
<dbReference type="InterPro" id="IPR024571">
    <property type="entry name" value="ERAP1-like_C_dom"/>
</dbReference>
<dbReference type="Pfam" id="PF17900">
    <property type="entry name" value="Peptidase_M1_N"/>
    <property type="match status" value="1"/>
</dbReference>